<proteinExistence type="predicted"/>
<name>T4VNS1_PARBF</name>
<dbReference type="SUPFAM" id="SSF160719">
    <property type="entry name" value="gpW/gp25-like"/>
    <property type="match status" value="1"/>
</dbReference>
<dbReference type="GeneID" id="67472571"/>
<dbReference type="Proteomes" id="UP000015688">
    <property type="component" value="Unassembled WGS sequence"/>
</dbReference>
<dbReference type="Pfam" id="PF10934">
    <property type="entry name" value="Sheath_initiator"/>
    <property type="match status" value="1"/>
</dbReference>
<dbReference type="InterPro" id="IPR020288">
    <property type="entry name" value="Sheath_initiator"/>
</dbReference>
<evidence type="ECO:0000313" key="2">
    <source>
        <dbReference type="Proteomes" id="UP000015688"/>
    </source>
</evidence>
<evidence type="ECO:0000313" key="1">
    <source>
        <dbReference type="EMBL" id="EQK42780.1"/>
    </source>
</evidence>
<evidence type="ECO:0008006" key="3">
    <source>
        <dbReference type="Google" id="ProtNLM"/>
    </source>
</evidence>
<dbReference type="RefSeq" id="WP_021432894.1">
    <property type="nucleotide sequence ID" value="NZ_AVNC01000015.1"/>
</dbReference>
<gene>
    <name evidence="1" type="ORF">C672_1724</name>
</gene>
<dbReference type="AlphaFoldDB" id="T4VNS1"/>
<comment type="caution">
    <text evidence="1">The sequence shown here is derived from an EMBL/GenBank/DDBJ whole genome shotgun (WGS) entry which is preliminary data.</text>
</comment>
<organism evidence="1 2">
    <name type="scientific">Paraclostridium bifermentans ATCC 638 = DSM 14991</name>
    <dbReference type="NCBI Taxonomy" id="1233171"/>
    <lineage>
        <taxon>Bacteria</taxon>
        <taxon>Bacillati</taxon>
        <taxon>Bacillota</taxon>
        <taxon>Clostridia</taxon>
        <taxon>Peptostreptococcales</taxon>
        <taxon>Peptostreptococcaceae</taxon>
        <taxon>Paraclostridium</taxon>
    </lineage>
</organism>
<dbReference type="Gene3D" id="3.10.450.40">
    <property type="match status" value="1"/>
</dbReference>
<reference evidence="1 2" key="1">
    <citation type="submission" date="2013-06" db="EMBL/GenBank/DDBJ databases">
        <authorList>
            <person name="Walk S."/>
            <person name="Aronoff D."/>
            <person name="Young V.Y."/>
            <person name="Marsh J."/>
            <person name="Harrison L."/>
            <person name="Daugherty S.C."/>
            <person name="Shefchek K.A."/>
            <person name="Hine E.E."/>
            <person name="Tallon L.J."/>
            <person name="Sadzewicz L.K."/>
            <person name="Rasko D.A."/>
        </authorList>
    </citation>
    <scope>NUCLEOTIDE SEQUENCE [LARGE SCALE GENOMIC DNA]</scope>
    <source>
        <strain evidence="1 2">ATCC 638</strain>
    </source>
</reference>
<dbReference type="EMBL" id="AVNC01000015">
    <property type="protein sequence ID" value="EQK42780.1"/>
    <property type="molecule type" value="Genomic_DNA"/>
</dbReference>
<protein>
    <recommendedName>
        <fullName evidence="3">Phage protein</fullName>
    </recommendedName>
</protein>
<sequence length="142" mass="16520">MSDLFPFISPASVENVVTKKELPLYKEIAWDYENNKPVIENGDFKIVEGNEAIKIWIYKALLTPRYLYKIYSWDYGCELRELIGKGYSKGLTKEEAKRYVKEALLINEYILEVDVKEVILNSDVLKVNMNIKTIYGESEVII</sequence>
<dbReference type="PATRIC" id="fig|1233171.3.peg.1615"/>
<accession>T4VNS1</accession>